<feature type="compositionally biased region" description="Pro residues" evidence="1">
    <location>
        <begin position="107"/>
        <end position="122"/>
    </location>
</feature>
<accession>A0AAD6SKE0</accession>
<dbReference type="Proteomes" id="UP001218188">
    <property type="component" value="Unassembled WGS sequence"/>
</dbReference>
<reference evidence="2" key="1">
    <citation type="submission" date="2023-03" db="EMBL/GenBank/DDBJ databases">
        <title>Massive genome expansion in bonnet fungi (Mycena s.s.) driven by repeated elements and novel gene families across ecological guilds.</title>
        <authorList>
            <consortium name="Lawrence Berkeley National Laboratory"/>
            <person name="Harder C.B."/>
            <person name="Miyauchi S."/>
            <person name="Viragh M."/>
            <person name="Kuo A."/>
            <person name="Thoen E."/>
            <person name="Andreopoulos B."/>
            <person name="Lu D."/>
            <person name="Skrede I."/>
            <person name="Drula E."/>
            <person name="Henrissat B."/>
            <person name="Morin E."/>
            <person name="Kohler A."/>
            <person name="Barry K."/>
            <person name="LaButti K."/>
            <person name="Morin E."/>
            <person name="Salamov A."/>
            <person name="Lipzen A."/>
            <person name="Mereny Z."/>
            <person name="Hegedus B."/>
            <person name="Baldrian P."/>
            <person name="Stursova M."/>
            <person name="Weitz H."/>
            <person name="Taylor A."/>
            <person name="Grigoriev I.V."/>
            <person name="Nagy L.G."/>
            <person name="Martin F."/>
            <person name="Kauserud H."/>
        </authorList>
    </citation>
    <scope>NUCLEOTIDE SEQUENCE</scope>
    <source>
        <strain evidence="2">CBHHK200</strain>
    </source>
</reference>
<evidence type="ECO:0000313" key="3">
    <source>
        <dbReference type="Proteomes" id="UP001218188"/>
    </source>
</evidence>
<organism evidence="2 3">
    <name type="scientific">Mycena alexandri</name>
    <dbReference type="NCBI Taxonomy" id="1745969"/>
    <lineage>
        <taxon>Eukaryota</taxon>
        <taxon>Fungi</taxon>
        <taxon>Dikarya</taxon>
        <taxon>Basidiomycota</taxon>
        <taxon>Agaricomycotina</taxon>
        <taxon>Agaricomycetes</taxon>
        <taxon>Agaricomycetidae</taxon>
        <taxon>Agaricales</taxon>
        <taxon>Marasmiineae</taxon>
        <taxon>Mycenaceae</taxon>
        <taxon>Mycena</taxon>
    </lineage>
</organism>
<evidence type="ECO:0000313" key="2">
    <source>
        <dbReference type="EMBL" id="KAJ7027207.1"/>
    </source>
</evidence>
<proteinExistence type="predicted"/>
<dbReference type="EMBL" id="JARJCM010000127">
    <property type="protein sequence ID" value="KAJ7027207.1"/>
    <property type="molecule type" value="Genomic_DNA"/>
</dbReference>
<name>A0AAD6SKE0_9AGAR</name>
<evidence type="ECO:0000256" key="1">
    <source>
        <dbReference type="SAM" id="MobiDB-lite"/>
    </source>
</evidence>
<comment type="caution">
    <text evidence="2">The sequence shown here is derived from an EMBL/GenBank/DDBJ whole genome shotgun (WGS) entry which is preliminary data.</text>
</comment>
<protein>
    <submittedName>
        <fullName evidence="2">Uncharacterized protein</fullName>
    </submittedName>
</protein>
<feature type="compositionally biased region" description="Low complexity" evidence="1">
    <location>
        <begin position="97"/>
        <end position="106"/>
    </location>
</feature>
<feature type="region of interest" description="Disordered" evidence="1">
    <location>
        <begin position="96"/>
        <end position="122"/>
    </location>
</feature>
<sequence length="122" mass="12994">MSQCTPPTSSTRQRAEDDHQGAQSPPATHAFRVEALICAREAAKREAAAHAPSLVEYPVKLQPNIKIMPGVKREPGVNIEPGMKCKEVKDVEMHCVSPSPLHSGLSPSPPPSSVAPPSSPSR</sequence>
<gene>
    <name evidence="2" type="ORF">C8F04DRAFT_1267215</name>
</gene>
<keyword evidence="3" id="KW-1185">Reference proteome</keyword>
<dbReference type="AlphaFoldDB" id="A0AAD6SKE0"/>
<feature type="compositionally biased region" description="Polar residues" evidence="1">
    <location>
        <begin position="1"/>
        <end position="12"/>
    </location>
</feature>
<feature type="region of interest" description="Disordered" evidence="1">
    <location>
        <begin position="1"/>
        <end position="28"/>
    </location>
</feature>